<dbReference type="EMBL" id="OU898281">
    <property type="protein sequence ID" value="CAG9835675.1"/>
    <property type="molecule type" value="Genomic_DNA"/>
</dbReference>
<evidence type="ECO:0000256" key="1">
    <source>
        <dbReference type="SAM" id="MobiDB-lite"/>
    </source>
</evidence>
<dbReference type="AlphaFoldDB" id="A0A9N9T2N3"/>
<organism evidence="2 3">
    <name type="scientific">Diabrotica balteata</name>
    <name type="common">Banded cucumber beetle</name>
    <dbReference type="NCBI Taxonomy" id="107213"/>
    <lineage>
        <taxon>Eukaryota</taxon>
        <taxon>Metazoa</taxon>
        <taxon>Ecdysozoa</taxon>
        <taxon>Arthropoda</taxon>
        <taxon>Hexapoda</taxon>
        <taxon>Insecta</taxon>
        <taxon>Pterygota</taxon>
        <taxon>Neoptera</taxon>
        <taxon>Endopterygota</taxon>
        <taxon>Coleoptera</taxon>
        <taxon>Polyphaga</taxon>
        <taxon>Cucujiformia</taxon>
        <taxon>Chrysomeloidea</taxon>
        <taxon>Chrysomelidae</taxon>
        <taxon>Galerucinae</taxon>
        <taxon>Diabroticina</taxon>
        <taxon>Diabroticites</taxon>
        <taxon>Diabrotica</taxon>
    </lineage>
</organism>
<feature type="compositionally biased region" description="Acidic residues" evidence="1">
    <location>
        <begin position="90"/>
        <end position="107"/>
    </location>
</feature>
<protein>
    <submittedName>
        <fullName evidence="2">Uncharacterized protein</fullName>
    </submittedName>
</protein>
<feature type="region of interest" description="Disordered" evidence="1">
    <location>
        <begin position="89"/>
        <end position="140"/>
    </location>
</feature>
<gene>
    <name evidence="2" type="ORF">DIABBA_LOCUS8845</name>
</gene>
<feature type="compositionally biased region" description="Polar residues" evidence="1">
    <location>
        <begin position="108"/>
        <end position="127"/>
    </location>
</feature>
<proteinExistence type="predicted"/>
<keyword evidence="3" id="KW-1185">Reference proteome</keyword>
<reference evidence="2" key="1">
    <citation type="submission" date="2022-01" db="EMBL/GenBank/DDBJ databases">
        <authorList>
            <person name="King R."/>
        </authorList>
    </citation>
    <scope>NUCLEOTIDE SEQUENCE</scope>
</reference>
<accession>A0A9N9T2N3</accession>
<evidence type="ECO:0000313" key="3">
    <source>
        <dbReference type="Proteomes" id="UP001153709"/>
    </source>
</evidence>
<dbReference type="Proteomes" id="UP001153709">
    <property type="component" value="Chromosome 6"/>
</dbReference>
<sequence length="169" mass="19492">MFAERLEFLAALTERALNSEAELKLNTDQSITPESDTARFFNLECEKRENRKNKKISILVLMFIKLIFLKLVVTKINAPSERITEFFGSDIDDSDKEPDYELPESDDSNSISLVSFENTTDPNQLNKNKNKRKSVKGDTRAMREKIGHKCSFSVDMKIIFATEFYSKFT</sequence>
<evidence type="ECO:0000313" key="2">
    <source>
        <dbReference type="EMBL" id="CAG9835675.1"/>
    </source>
</evidence>
<name>A0A9N9T2N3_DIABA</name>